<evidence type="ECO:0008006" key="4">
    <source>
        <dbReference type="Google" id="ProtNLM"/>
    </source>
</evidence>
<evidence type="ECO:0000256" key="1">
    <source>
        <dbReference type="SAM" id="Phobius"/>
    </source>
</evidence>
<name>A0A0M3TAU8_9SPHN</name>
<dbReference type="STRING" id="361183.AMC99_02427"/>
<dbReference type="PATRIC" id="fig|361183.4.peg.2384"/>
<organism evidence="2 3">
    <name type="scientific">Altererythrobacter epoxidivorans</name>
    <dbReference type="NCBI Taxonomy" id="361183"/>
    <lineage>
        <taxon>Bacteria</taxon>
        <taxon>Pseudomonadati</taxon>
        <taxon>Pseudomonadota</taxon>
        <taxon>Alphaproteobacteria</taxon>
        <taxon>Sphingomonadales</taxon>
        <taxon>Erythrobacteraceae</taxon>
        <taxon>Altererythrobacter</taxon>
    </lineage>
</organism>
<evidence type="ECO:0000313" key="3">
    <source>
        <dbReference type="Proteomes" id="UP000057938"/>
    </source>
</evidence>
<gene>
    <name evidence="2" type="ORF">AMC99_02427</name>
</gene>
<keyword evidence="3" id="KW-1185">Reference proteome</keyword>
<dbReference type="OrthoDB" id="1082056at2"/>
<reference evidence="2 3" key="1">
    <citation type="submission" date="2015-09" db="EMBL/GenBank/DDBJ databases">
        <title>Complete genome sequence of a benzo[a]pyrene-degrading bacterium Altererythrobacter epoxidivorans CGMCC 1.7731T.</title>
        <authorList>
            <person name="Li Z."/>
            <person name="Cheng H."/>
            <person name="Huo Y."/>
            <person name="Xu X."/>
        </authorList>
    </citation>
    <scope>NUCLEOTIDE SEQUENCE [LARGE SCALE GENOMIC DNA]</scope>
    <source>
        <strain evidence="2 3">CGMCC 1.7731</strain>
    </source>
</reference>
<evidence type="ECO:0000313" key="2">
    <source>
        <dbReference type="EMBL" id="ALE17702.1"/>
    </source>
</evidence>
<feature type="transmembrane region" description="Helical" evidence="1">
    <location>
        <begin position="287"/>
        <end position="306"/>
    </location>
</feature>
<accession>A0A0M3TAU8</accession>
<feature type="transmembrane region" description="Helical" evidence="1">
    <location>
        <begin position="108"/>
        <end position="127"/>
    </location>
</feature>
<dbReference type="RefSeq" id="WP_061926795.1">
    <property type="nucleotide sequence ID" value="NZ_CP012669.1"/>
</dbReference>
<keyword evidence="1" id="KW-1133">Transmembrane helix</keyword>
<feature type="transmembrane region" description="Helical" evidence="1">
    <location>
        <begin position="85"/>
        <end position="102"/>
    </location>
</feature>
<dbReference type="KEGG" id="aep:AMC99_02427"/>
<dbReference type="EMBL" id="CP012669">
    <property type="protein sequence ID" value="ALE17702.1"/>
    <property type="molecule type" value="Genomic_DNA"/>
</dbReference>
<sequence length="600" mass="63887">MLVERRRSAFTGELLVRVALAWLAVSALLLLTNLGNIRGLRFPDPDDVMRLVQVRDLLGGQAWFDVAQHRVDAVNGGVGMHWSRLVDIPIALVIAVLTPFLGAADAEIAALVAVPLITLGTAMLLAGRIAWRLLGAEETTMTAVVMALSVPLLFQMSPLRIDHHGWQIVLALSAMNGLMAREARTGGWIAGLSIAAWLSISIEGLPVAAAICGVAALRWLRNRNDRKWLIHTMQALATGSILFFALTRGIGDLATYCDAIGPVHIAMFCWGALVLSAVSAAEPMPKAGLLAGFAIAGGGAVGFYILSVPQCAAGGGFAELDPILREYWHSQIAEGMPLWRQDLDTALQIIALPLLGLFASTRLALRSHDWLRRWWTEYSLILAAAILVAVMVARAGALAATLAAVPLGWQLRDWLRTIRGMRRPGMRVLALAGVACALLPALPIMLMTIAMPVSASNAPVTGQPAVSQLSRSSQCDVAAARPALASLERGEIYAPLDIGPQLLLWSGHDVIATGHHRGQKGMKFVIETALGSSEAAKAALAARGTRYVALCPGLLEAGLYAAKAPQGFAARLVSDDVPEWLEPVAVEDASGLKLYRIAAR</sequence>
<feature type="transmembrane region" description="Helical" evidence="1">
    <location>
        <begin position="428"/>
        <end position="451"/>
    </location>
</feature>
<keyword evidence="1" id="KW-0472">Membrane</keyword>
<dbReference type="AlphaFoldDB" id="A0A0M3TAU8"/>
<keyword evidence="1" id="KW-0812">Transmembrane</keyword>
<dbReference type="Proteomes" id="UP000057938">
    <property type="component" value="Chromosome"/>
</dbReference>
<feature type="transmembrane region" description="Helical" evidence="1">
    <location>
        <begin position="14"/>
        <end position="32"/>
    </location>
</feature>
<feature type="transmembrane region" description="Helical" evidence="1">
    <location>
        <begin position="346"/>
        <end position="365"/>
    </location>
</feature>
<feature type="transmembrane region" description="Helical" evidence="1">
    <location>
        <begin position="228"/>
        <end position="247"/>
    </location>
</feature>
<feature type="transmembrane region" description="Helical" evidence="1">
    <location>
        <begin position="380"/>
        <end position="407"/>
    </location>
</feature>
<feature type="transmembrane region" description="Helical" evidence="1">
    <location>
        <begin position="192"/>
        <end position="216"/>
    </location>
</feature>
<protein>
    <recommendedName>
        <fullName evidence="4">Mlr4739 protein</fullName>
    </recommendedName>
</protein>
<feature type="transmembrane region" description="Helical" evidence="1">
    <location>
        <begin position="259"/>
        <end position="281"/>
    </location>
</feature>
<proteinExistence type="predicted"/>